<dbReference type="InterPro" id="IPR020568">
    <property type="entry name" value="Ribosomal_Su5_D2-typ_SF"/>
</dbReference>
<evidence type="ECO:0000256" key="3">
    <source>
        <dbReference type="ARBA" id="ARBA00022722"/>
    </source>
</evidence>
<dbReference type="HAMAP" id="MF_00227">
    <property type="entry name" value="RNase_P"/>
    <property type="match status" value="1"/>
</dbReference>
<comment type="function">
    <text evidence="1 7">RNaseP catalyzes the removal of the 5'-leader sequence from pre-tRNA to produce the mature 5'-terminus. It can also cleave other RNA substrates such as 4.5S RNA. The protein component plays an auxiliary but essential role in vivo by binding to the 5'-leader sequence and broadening the substrate specificity of the ribozyme.</text>
</comment>
<dbReference type="InterPro" id="IPR020539">
    <property type="entry name" value="RNase_P_CS"/>
</dbReference>
<gene>
    <name evidence="7 10" type="primary">rnpA</name>
    <name evidence="10" type="ORF">QWZ10_19160</name>
</gene>
<dbReference type="PANTHER" id="PTHR33992">
    <property type="entry name" value="RIBONUCLEASE P PROTEIN COMPONENT"/>
    <property type="match status" value="1"/>
</dbReference>
<dbReference type="Proteomes" id="UP001243846">
    <property type="component" value="Unassembled WGS sequence"/>
</dbReference>
<proteinExistence type="inferred from homology"/>
<dbReference type="Pfam" id="PF00825">
    <property type="entry name" value="Ribonuclease_P"/>
    <property type="match status" value="1"/>
</dbReference>
<comment type="similarity">
    <text evidence="7">Belongs to the RnpA family.</text>
</comment>
<comment type="catalytic activity">
    <reaction evidence="7">
        <text>Endonucleolytic cleavage of RNA, removing 5'-extranucleotides from tRNA precursor.</text>
        <dbReference type="EC" id="3.1.26.5"/>
    </reaction>
</comment>
<reference evidence="11" key="1">
    <citation type="journal article" date="2019" name="Int. J. Syst. Evol. Microbiol.">
        <title>The Global Catalogue of Microorganisms (GCM) 10K type strain sequencing project: providing services to taxonomists for standard genome sequencing and annotation.</title>
        <authorList>
            <consortium name="The Broad Institute Genomics Platform"/>
            <consortium name="The Broad Institute Genome Sequencing Center for Infectious Disease"/>
            <person name="Wu L."/>
            <person name="Ma J."/>
        </authorList>
    </citation>
    <scope>NUCLEOTIDE SEQUENCE [LARGE SCALE GENOMIC DNA]</scope>
    <source>
        <strain evidence="11">CECT 8482</strain>
    </source>
</reference>
<dbReference type="EC" id="3.1.26.5" evidence="7 8"/>
<evidence type="ECO:0000256" key="4">
    <source>
        <dbReference type="ARBA" id="ARBA00022759"/>
    </source>
</evidence>
<accession>A0ABT8D953</accession>
<dbReference type="Gene3D" id="3.30.230.10">
    <property type="match status" value="1"/>
</dbReference>
<dbReference type="GO" id="GO:0004526">
    <property type="term" value="F:ribonuclease P activity"/>
    <property type="evidence" value="ECO:0007669"/>
    <property type="project" value="UniProtKB-EC"/>
</dbReference>
<keyword evidence="4 7" id="KW-0255">Endonuclease</keyword>
<evidence type="ECO:0000256" key="7">
    <source>
        <dbReference type="HAMAP-Rule" id="MF_00227"/>
    </source>
</evidence>
<protein>
    <recommendedName>
        <fullName evidence="7 8">Ribonuclease P protein component</fullName>
        <shortName evidence="7">RNase P protein</shortName>
        <shortName evidence="7">RNaseP protein</shortName>
        <ecNumber evidence="7 8">3.1.26.5</ecNumber>
    </recommendedName>
    <alternativeName>
        <fullName evidence="7">Protein C5</fullName>
    </alternativeName>
</protein>
<comment type="subunit">
    <text evidence="7">Consists of a catalytic RNA component (M1 or rnpB) and a protein subunit.</text>
</comment>
<keyword evidence="2 7" id="KW-0819">tRNA processing</keyword>
<dbReference type="EMBL" id="JAUFRC010000001">
    <property type="protein sequence ID" value="MDN3713308.1"/>
    <property type="molecule type" value="Genomic_DNA"/>
</dbReference>
<keyword evidence="3 7" id="KW-0540">Nuclease</keyword>
<organism evidence="10 11">
    <name type="scientific">Paracoccus cavernae</name>
    <dbReference type="NCBI Taxonomy" id="1571207"/>
    <lineage>
        <taxon>Bacteria</taxon>
        <taxon>Pseudomonadati</taxon>
        <taxon>Pseudomonadota</taxon>
        <taxon>Alphaproteobacteria</taxon>
        <taxon>Rhodobacterales</taxon>
        <taxon>Paracoccaceae</taxon>
        <taxon>Paracoccus</taxon>
    </lineage>
</organism>
<dbReference type="PROSITE" id="PS00648">
    <property type="entry name" value="RIBONUCLEASE_P"/>
    <property type="match status" value="1"/>
</dbReference>
<dbReference type="SUPFAM" id="SSF54211">
    <property type="entry name" value="Ribosomal protein S5 domain 2-like"/>
    <property type="match status" value="1"/>
</dbReference>
<dbReference type="InterPro" id="IPR014721">
    <property type="entry name" value="Ribsml_uS5_D2-typ_fold_subgr"/>
</dbReference>
<sequence>MAAAAFAIADDAPRTSREPQIETLRNRPDFLRAASARRQGTAGFLLQARRRAEAEAAPDLIRVGYTCSKKIGNAVVRNRAKRRLRALVREIMPALGRQGWDYVLVGRPNATVSRDFTALKQDLAEAIARVHAPKAPSGKPAAPKSDVPKPEAAAGPQQGTKP</sequence>
<dbReference type="NCBIfam" id="TIGR00188">
    <property type="entry name" value="rnpA"/>
    <property type="match status" value="1"/>
</dbReference>
<keyword evidence="11" id="KW-1185">Reference proteome</keyword>
<keyword evidence="5 7" id="KW-0378">Hydrolase</keyword>
<evidence type="ECO:0000256" key="6">
    <source>
        <dbReference type="ARBA" id="ARBA00022884"/>
    </source>
</evidence>
<evidence type="ECO:0000256" key="1">
    <source>
        <dbReference type="ARBA" id="ARBA00002663"/>
    </source>
</evidence>
<evidence type="ECO:0000256" key="5">
    <source>
        <dbReference type="ARBA" id="ARBA00022801"/>
    </source>
</evidence>
<feature type="compositionally biased region" description="Low complexity" evidence="9">
    <location>
        <begin position="133"/>
        <end position="145"/>
    </location>
</feature>
<evidence type="ECO:0000256" key="2">
    <source>
        <dbReference type="ARBA" id="ARBA00022694"/>
    </source>
</evidence>
<comment type="caution">
    <text evidence="10">The sequence shown here is derived from an EMBL/GenBank/DDBJ whole genome shotgun (WGS) entry which is preliminary data.</text>
</comment>
<evidence type="ECO:0000256" key="8">
    <source>
        <dbReference type="NCBIfam" id="TIGR00188"/>
    </source>
</evidence>
<keyword evidence="6 7" id="KW-0694">RNA-binding</keyword>
<evidence type="ECO:0000313" key="10">
    <source>
        <dbReference type="EMBL" id="MDN3713308.1"/>
    </source>
</evidence>
<dbReference type="PANTHER" id="PTHR33992:SF1">
    <property type="entry name" value="RIBONUCLEASE P PROTEIN COMPONENT"/>
    <property type="match status" value="1"/>
</dbReference>
<evidence type="ECO:0000313" key="11">
    <source>
        <dbReference type="Proteomes" id="UP001243846"/>
    </source>
</evidence>
<feature type="region of interest" description="Disordered" evidence="9">
    <location>
        <begin position="130"/>
        <end position="162"/>
    </location>
</feature>
<name>A0ABT8D953_9RHOB</name>
<dbReference type="InterPro" id="IPR000100">
    <property type="entry name" value="RNase_P"/>
</dbReference>
<evidence type="ECO:0000256" key="9">
    <source>
        <dbReference type="SAM" id="MobiDB-lite"/>
    </source>
</evidence>